<keyword evidence="1" id="KW-0614">Plasmid</keyword>
<accession>A0A8E6P0B0</accession>
<dbReference type="AlphaFoldDB" id="A0A8E6P0B0"/>
<proteinExistence type="predicted"/>
<protein>
    <submittedName>
        <fullName evidence="1">Uncharacterized protein</fullName>
    </submittedName>
</protein>
<geneLocation type="plasmid" evidence="1">
    <name>pBJ108-HI3</name>
</geneLocation>
<name>A0A8E6P0B0_KLEPN</name>
<evidence type="ECO:0000313" key="1">
    <source>
        <dbReference type="EMBL" id="QVQ58100.1"/>
    </source>
</evidence>
<reference evidence="1" key="1">
    <citation type="submission" date="2020-09" db="EMBL/GenBank/DDBJ databases">
        <authorList>
            <person name="Zhou D."/>
            <person name="Wang L."/>
        </authorList>
    </citation>
    <scope>NUCLEOTIDE SEQUENCE</scope>
    <source>
        <plasmid evidence="1">pBJ108-HI3</plasmid>
    </source>
</reference>
<organism evidence="1">
    <name type="scientific">Klebsiella pneumoniae</name>
    <dbReference type="NCBI Taxonomy" id="573"/>
    <lineage>
        <taxon>Bacteria</taxon>
        <taxon>Pseudomonadati</taxon>
        <taxon>Pseudomonadota</taxon>
        <taxon>Gammaproteobacteria</taxon>
        <taxon>Enterobacterales</taxon>
        <taxon>Enterobacteriaceae</taxon>
        <taxon>Klebsiella/Raoultella group</taxon>
        <taxon>Klebsiella</taxon>
        <taxon>Klebsiella pneumoniae complex</taxon>
    </lineage>
</organism>
<dbReference type="EMBL" id="MW013144">
    <property type="protein sequence ID" value="QVQ58100.1"/>
    <property type="molecule type" value="Genomic_DNA"/>
</dbReference>
<sequence>MAGSWPDTQGSIPISTTIPVSVIIRDSNVATKPFGRLPARWILAQVRQYSDSLIDQ</sequence>